<evidence type="ECO:0000256" key="2">
    <source>
        <dbReference type="ARBA" id="ARBA00022771"/>
    </source>
</evidence>
<feature type="region of interest" description="Disordered" evidence="5">
    <location>
        <begin position="491"/>
        <end position="857"/>
    </location>
</feature>
<feature type="compositionally biased region" description="Basic and acidic residues" evidence="5">
    <location>
        <begin position="499"/>
        <end position="516"/>
    </location>
</feature>
<feature type="compositionally biased region" description="Acidic residues" evidence="5">
    <location>
        <begin position="528"/>
        <end position="541"/>
    </location>
</feature>
<dbReference type="FunFam" id="4.10.1060.10:FF:000014">
    <property type="entry name" value="Putative zinc finger, RanBP2-type"/>
    <property type="match status" value="1"/>
</dbReference>
<reference evidence="7" key="1">
    <citation type="submission" date="2023-03" db="EMBL/GenBank/DDBJ databases">
        <authorList>
            <person name="Julca I."/>
        </authorList>
    </citation>
    <scope>NUCLEOTIDE SEQUENCE</scope>
</reference>
<dbReference type="Pfam" id="PF00641">
    <property type="entry name" value="Zn_ribbon_RanBP"/>
    <property type="match status" value="2"/>
</dbReference>
<gene>
    <name evidence="7" type="ORF">OLC1_LOCUS11596</name>
</gene>
<feature type="compositionally biased region" description="Pro residues" evidence="5">
    <location>
        <begin position="333"/>
        <end position="351"/>
    </location>
</feature>
<feature type="compositionally biased region" description="Acidic residues" evidence="5">
    <location>
        <begin position="559"/>
        <end position="573"/>
    </location>
</feature>
<feature type="compositionally biased region" description="Low complexity" evidence="5">
    <location>
        <begin position="662"/>
        <end position="672"/>
    </location>
</feature>
<dbReference type="AlphaFoldDB" id="A0AAV1D2Y2"/>
<feature type="compositionally biased region" description="Basic and acidic residues" evidence="5">
    <location>
        <begin position="793"/>
        <end position="805"/>
    </location>
</feature>
<evidence type="ECO:0000313" key="8">
    <source>
        <dbReference type="Proteomes" id="UP001161247"/>
    </source>
</evidence>
<dbReference type="PANTHER" id="PTHR23111:SF29">
    <property type="entry name" value="OS07G0404300 PROTEIN"/>
    <property type="match status" value="1"/>
</dbReference>
<dbReference type="Proteomes" id="UP001161247">
    <property type="component" value="Chromosome 4"/>
</dbReference>
<dbReference type="EMBL" id="OX459121">
    <property type="protein sequence ID" value="CAI9102199.1"/>
    <property type="molecule type" value="Genomic_DNA"/>
</dbReference>
<dbReference type="PANTHER" id="PTHR23111">
    <property type="entry name" value="ZINC FINGER PROTEIN"/>
    <property type="match status" value="1"/>
</dbReference>
<dbReference type="PROSITE" id="PS50199">
    <property type="entry name" value="ZF_RANBP2_2"/>
    <property type="match status" value="2"/>
</dbReference>
<feature type="region of interest" description="Disordered" evidence="5">
    <location>
        <begin position="333"/>
        <end position="358"/>
    </location>
</feature>
<feature type="compositionally biased region" description="Acidic residues" evidence="5">
    <location>
        <begin position="634"/>
        <end position="643"/>
    </location>
</feature>
<protein>
    <submittedName>
        <fullName evidence="7">OLC1v1000431C1</fullName>
    </submittedName>
</protein>
<evidence type="ECO:0000256" key="4">
    <source>
        <dbReference type="PROSITE-ProRule" id="PRU00322"/>
    </source>
</evidence>
<dbReference type="SUPFAM" id="SSF90209">
    <property type="entry name" value="Ran binding protein zinc finger-like"/>
    <property type="match status" value="1"/>
</dbReference>
<feature type="region of interest" description="Disordered" evidence="5">
    <location>
        <begin position="428"/>
        <end position="461"/>
    </location>
</feature>
<dbReference type="Gene3D" id="4.10.1060.10">
    <property type="entry name" value="Zinc finger, RanBP2-type"/>
    <property type="match status" value="2"/>
</dbReference>
<feature type="region of interest" description="Disordered" evidence="5">
    <location>
        <begin position="39"/>
        <end position="58"/>
    </location>
</feature>
<feature type="compositionally biased region" description="Polar residues" evidence="5">
    <location>
        <begin position="779"/>
        <end position="792"/>
    </location>
</feature>
<feature type="compositionally biased region" description="Gly residues" evidence="5">
    <location>
        <begin position="728"/>
        <end position="737"/>
    </location>
</feature>
<keyword evidence="1" id="KW-0479">Metal-binding</keyword>
<dbReference type="InterPro" id="IPR036443">
    <property type="entry name" value="Znf_RanBP2_sf"/>
</dbReference>
<evidence type="ECO:0000256" key="1">
    <source>
        <dbReference type="ARBA" id="ARBA00022723"/>
    </source>
</evidence>
<proteinExistence type="predicted"/>
<dbReference type="GO" id="GO:0005737">
    <property type="term" value="C:cytoplasm"/>
    <property type="evidence" value="ECO:0007669"/>
    <property type="project" value="TreeGrafter"/>
</dbReference>
<dbReference type="PROSITE" id="PS01358">
    <property type="entry name" value="ZF_RANBP2_1"/>
    <property type="match status" value="2"/>
</dbReference>
<keyword evidence="8" id="KW-1185">Reference proteome</keyword>
<feature type="domain" description="RanBP2-type" evidence="6">
    <location>
        <begin position="397"/>
        <end position="426"/>
    </location>
</feature>
<feature type="domain" description="RanBP2-type" evidence="6">
    <location>
        <begin position="364"/>
        <end position="393"/>
    </location>
</feature>
<keyword evidence="2 4" id="KW-0863">Zinc-finger</keyword>
<keyword evidence="3" id="KW-0862">Zinc</keyword>
<dbReference type="GO" id="GO:0008270">
    <property type="term" value="F:zinc ion binding"/>
    <property type="evidence" value="ECO:0007669"/>
    <property type="project" value="UniProtKB-KW"/>
</dbReference>
<dbReference type="GO" id="GO:0003729">
    <property type="term" value="F:mRNA binding"/>
    <property type="evidence" value="ECO:0007669"/>
    <property type="project" value="TreeGrafter"/>
</dbReference>
<organism evidence="7 8">
    <name type="scientific">Oldenlandia corymbosa var. corymbosa</name>
    <dbReference type="NCBI Taxonomy" id="529605"/>
    <lineage>
        <taxon>Eukaryota</taxon>
        <taxon>Viridiplantae</taxon>
        <taxon>Streptophyta</taxon>
        <taxon>Embryophyta</taxon>
        <taxon>Tracheophyta</taxon>
        <taxon>Spermatophyta</taxon>
        <taxon>Magnoliopsida</taxon>
        <taxon>eudicotyledons</taxon>
        <taxon>Gunneridae</taxon>
        <taxon>Pentapetalae</taxon>
        <taxon>asterids</taxon>
        <taxon>lamiids</taxon>
        <taxon>Gentianales</taxon>
        <taxon>Rubiaceae</taxon>
        <taxon>Rubioideae</taxon>
        <taxon>Spermacoceae</taxon>
        <taxon>Hedyotis-Oldenlandia complex</taxon>
        <taxon>Oldenlandia</taxon>
    </lineage>
</organism>
<evidence type="ECO:0000256" key="5">
    <source>
        <dbReference type="SAM" id="MobiDB-lite"/>
    </source>
</evidence>
<feature type="compositionally biased region" description="Acidic residues" evidence="5">
    <location>
        <begin position="673"/>
        <end position="682"/>
    </location>
</feature>
<dbReference type="SMART" id="SM00547">
    <property type="entry name" value="ZnF_RBZ"/>
    <property type="match status" value="2"/>
</dbReference>
<evidence type="ECO:0000256" key="3">
    <source>
        <dbReference type="ARBA" id="ARBA00022833"/>
    </source>
</evidence>
<feature type="compositionally biased region" description="Pro residues" evidence="5">
    <location>
        <begin position="45"/>
        <end position="57"/>
    </location>
</feature>
<feature type="compositionally biased region" description="Basic residues" evidence="5">
    <location>
        <begin position="604"/>
        <end position="614"/>
    </location>
</feature>
<evidence type="ECO:0000259" key="6">
    <source>
        <dbReference type="PROSITE" id="PS50199"/>
    </source>
</evidence>
<accession>A0AAV1D2Y2</accession>
<sequence>MVAALLHLFLLRRRLKVPNFLISGNHQYTILPKVSFSSLSSSPQPQNPLRPPEPIPKPSSLSARMSFVFDQIDAIEKERSQKDQTLQRIRAWRESKKQPAKEIIPDPVEANEAGKSLGEIEFTKKEEVRENVGLLDSKREVELVHPWPEWIELMERLVQQNYFDHKRKDEEGMIENLGFNLPEMVEEEGFDFTRDFKTVQTAMLNFGRDRFDIMRSLSRQDLQILVGYGCPSADKKVVFSSKLLRKHVHLDEGDVCSACSLRSTCERAYLITNKEDEARTIDVMRVLLAYGFDAVNGSVTNKSLLKRKSLKNVVRKLIHEVVKLSAVPIDPNLPPPVIKKPPPKVKQPPPPPKKRVGRDDIEMKKGDWLCVKCDFMNFAKNTVCLQCDANRPKRQLLPGEWECPQCNFLNYRRNTICFHCEHKRPPEEFAENPMQEGQHSPRRMEKKSGRPEISNAWNFDFDDNESDGADVAAFEYGDSKFRKEEFNVDKQARGNFNRAPEDGGGRPSRYSEREYVDAGPSKPRLGFDDFDDEDDDLDSYELDTRNDVHKASAVNFSELEVDSFSEDDDDDTTNLERTAHHKSRGWTQNKQHDSYSEDEDKFAHSRNTRSHSSHRNQNMPSHSRHQVGFSGSDSEMDFGSDDDLPIHPNWKTSHVNQRSRGRGSMSFGSGDDLSSDGDVEDDFGMRQKIGNKLSSNRGSRKQQRFNSGDEASSDMEFNDSGRFKKKSSGGGKVGLHGRGTTDRGVGRKRNSTGDGFPQSSRSSRGPRGKKFEDDDGGYRTSSSNGRFKNLGNQRREGSHKQRQDRYSSSNRQDGRNLGNQRREGSYKQRQDRYSSSNRQGDTYFDDERFQRPRVNVR</sequence>
<evidence type="ECO:0000313" key="7">
    <source>
        <dbReference type="EMBL" id="CAI9102199.1"/>
    </source>
</evidence>
<dbReference type="InterPro" id="IPR001876">
    <property type="entry name" value="Znf_RanBP2"/>
</dbReference>
<name>A0AAV1D2Y2_OLDCO</name>
<feature type="compositionally biased region" description="Basic and acidic residues" evidence="5">
    <location>
        <begin position="820"/>
        <end position="832"/>
    </location>
</feature>